<reference evidence="2" key="1">
    <citation type="submission" date="2013-09" db="EMBL/GenBank/DDBJ databases">
        <title>Complete nucleotide sequence of Streptomyces linear plasmid pFRL3.</title>
        <authorList>
            <person name="Chen Z."/>
            <person name="Fang P."/>
            <person name="Qin Z."/>
        </authorList>
    </citation>
    <scope>NUCLEOTIDE SEQUENCE</scope>
    <source>
        <plasmid evidence="2">pFRL3</plasmid>
    </source>
</reference>
<keyword evidence="2" id="KW-0614">Plasmid</keyword>
<accession>V9Z0X5</accession>
<name>V9Z0X5_9ACTN</name>
<dbReference type="AlphaFoldDB" id="V9Z0X5"/>
<evidence type="ECO:0000313" key="2">
    <source>
        <dbReference type="EMBL" id="AHE39225.1"/>
    </source>
</evidence>
<geneLocation type="plasmid" evidence="2">
    <name>pFRL3</name>
</geneLocation>
<organism evidence="2">
    <name type="scientific">Streptomyces sp. FR1</name>
    <dbReference type="NCBI Taxonomy" id="349971"/>
    <lineage>
        <taxon>Bacteria</taxon>
        <taxon>Bacillati</taxon>
        <taxon>Actinomycetota</taxon>
        <taxon>Actinomycetes</taxon>
        <taxon>Kitasatosporales</taxon>
        <taxon>Streptomycetaceae</taxon>
        <taxon>Streptomyces</taxon>
    </lineage>
</organism>
<feature type="compositionally biased region" description="Low complexity" evidence="1">
    <location>
        <begin position="65"/>
        <end position="93"/>
    </location>
</feature>
<proteinExistence type="predicted"/>
<feature type="region of interest" description="Disordered" evidence="1">
    <location>
        <begin position="65"/>
        <end position="125"/>
    </location>
</feature>
<evidence type="ECO:0000256" key="1">
    <source>
        <dbReference type="SAM" id="MobiDB-lite"/>
    </source>
</evidence>
<feature type="region of interest" description="Disordered" evidence="1">
    <location>
        <begin position="893"/>
        <end position="922"/>
    </location>
</feature>
<protein>
    <submittedName>
        <fullName evidence="2">Uncharacterized protein</fullName>
    </submittedName>
</protein>
<gene>
    <name evidence="2" type="ORF">pFRL3_448</name>
</gene>
<dbReference type="EMBL" id="KF602048">
    <property type="protein sequence ID" value="AHE39225.1"/>
    <property type="molecule type" value="Genomic_DNA"/>
</dbReference>
<sequence length="1240" mass="126572">MGLLQDAHRVLTGAEFVRPAEAAAACVRSAADALLGLPGAPVTVGLKPAAEGLLAAVDAAAPPAAEVCGPDEPADATPPADAASPSTAEASAPHGPTVPAGPAPSACEASPSDGPAAEAGPVGDTAGVGAAWERVTAAADVLRAELNRPGRYHQARARGIVERLMNVELGAAQERALDVWGTVYGVASGILHGRAAHPGEAAVLYADILGAARELLVPLADRAARVLELVALQQPGAAEAKELAGWADPRAEAHFFRSGPATAWLGVLQEHAPHLLMPDGAAGGRWPAAPFLDHVAATDPAAARAWLNAPADQAAPGVLRAQQIAATGRHALDALLGLAVRHWDAVDAGQLQTVLAGPGVRDGDGVEAGATLRLAARWARAVPRAERTGQWIGAVESLLAGAVQAEHTGHLALDAVAGRVRAQMKAAGLLDVDEDVADAVADEAAGTDWVASEEEMRGLIALQVASRLPDHDVAMLVRELANTAYPAGRRGPAHRNVGAVRAVLAKLLAHDVELTPEQARPVVFSADLDQVRVGDTAAFGGPRLARAVLDVAGADADAGTGLAQRTRHFRRVAGLDARLHTRLMAAHLAHHPPAAGALDAQEWWQEALALVPQALAAEPAPEPARLVDLVLAACPPEHAAQMEADVRTALGTPPPAAFVEEVLPAGDGQVNGRAEPLATWLRVWDWSPVLTSPFLQGWEPLLQALRRLKPAGPSDPRTVPVLEPVKATTALHADALALAAAEDGPTAAAVALAAAPDAGDDGYAMVLHRLVAADPAAWTTDVPAVLTALGRPELAAFYLAAAAAHADRPGAFPDDALPAAVAAALEVRRGLGEPAPTVGFDGVRRRPAGVSFADQALFDLLTAAWRADALTGEQAKGALAYLQTQLAPLTRPTGDTAAAETKNGTSAVTPAPEPAGAAGEGTMPTLSGSDPEVRALGCLLEYAVHQARTTGAVPEEILNTVAGALAAHAGQEAVATAIGVHLPALHRHAPAFAAAHRTALYGLVPGRPSPAASWLRWGGPDGQLLAALDRSELFTALRAGMPGAAEHLAHALLDDPALLGEPAAWWTELAADTGEGVAAVSRLLGAIAARTPRTGADGPLPPAEQARVEAAVGLWRAALAAPGLPAGALAGTGAFADAAIEETAWLELTRASAEHSPALTDADLVVERAAAHPDRADALLLAAALVTQAPGTWREAAVRRHARALLDAATALPQGERPCGVQELTTALVNAGDVDAAARR</sequence>